<reference evidence="2" key="2">
    <citation type="submission" date="2020-12" db="EMBL/GenBank/DDBJ databases">
        <title>New Spironucleus salmonicida genome in near-complete chromosomes.</title>
        <authorList>
            <person name="Xu F."/>
            <person name="Kurt Z."/>
            <person name="Jimenez-Gonzalez A."/>
            <person name="Astvaldsson A."/>
            <person name="Andersson J.O."/>
            <person name="Svard S.G."/>
        </authorList>
    </citation>
    <scope>NUCLEOTIDE SEQUENCE</scope>
    <source>
        <strain evidence="2">ATCC 50377</strain>
    </source>
</reference>
<evidence type="ECO:0008006" key="4">
    <source>
        <dbReference type="Google" id="ProtNLM"/>
    </source>
</evidence>
<protein>
    <recommendedName>
        <fullName evidence="4">START domain-containing protein</fullName>
    </recommendedName>
</protein>
<dbReference type="Proteomes" id="UP000018208">
    <property type="component" value="Unassembled WGS sequence"/>
</dbReference>
<dbReference type="SUPFAM" id="SSF55961">
    <property type="entry name" value="Bet v1-like"/>
    <property type="match status" value="1"/>
</dbReference>
<accession>V6LTW1</accession>
<dbReference type="Gene3D" id="3.30.530.20">
    <property type="match status" value="1"/>
</dbReference>
<name>V6LTW1_9EUKA</name>
<evidence type="ECO:0000313" key="2">
    <source>
        <dbReference type="EMBL" id="KAH0575643.1"/>
    </source>
</evidence>
<dbReference type="EMBL" id="KI546046">
    <property type="protein sequence ID" value="EST47151.1"/>
    <property type="molecule type" value="Genomic_DNA"/>
</dbReference>
<dbReference type="AlphaFoldDB" id="V6LTW1"/>
<dbReference type="VEuPathDB" id="GiardiaDB:SS50377_23283"/>
<keyword evidence="3" id="KW-1185">Reference proteome</keyword>
<reference evidence="1 2" key="1">
    <citation type="journal article" date="2014" name="PLoS Genet.">
        <title>The Genome of Spironucleus salmonicida Highlights a Fish Pathogen Adapted to Fluctuating Environments.</title>
        <authorList>
            <person name="Xu F."/>
            <person name="Jerlstrom-Hultqvist J."/>
            <person name="Einarsson E."/>
            <person name="Astvaldsson A."/>
            <person name="Svard S.G."/>
            <person name="Andersson J.O."/>
        </authorList>
    </citation>
    <scope>NUCLEOTIDE SEQUENCE</scope>
    <source>
        <strain evidence="2">ATCC 50377</strain>
    </source>
</reference>
<evidence type="ECO:0000313" key="3">
    <source>
        <dbReference type="Proteomes" id="UP000018208"/>
    </source>
</evidence>
<gene>
    <name evidence="1" type="ORF">SS50377_12662</name>
    <name evidence="2" type="ORF">SS50377_23283</name>
</gene>
<dbReference type="EMBL" id="AUWU02000003">
    <property type="protein sequence ID" value="KAH0575643.1"/>
    <property type="molecule type" value="Genomic_DNA"/>
</dbReference>
<evidence type="ECO:0000313" key="1">
    <source>
        <dbReference type="EMBL" id="EST47151.1"/>
    </source>
</evidence>
<sequence>MTCMMQVQEMFMSKDLPNLSIYETHVETCQFQLNSDPNNVIYGKITINRELESVAQIYSTYFQNVNSQSHKVLQQQFIFAKKYFSIDSDQNLFSNQQSVTYKLHQVAKSPVPLIVAHRQLFLQVDLQNHGDQILFSMKSIDNDFCDAQKNAVTGNCKGIIIKFVKQGDQTTVSQYFWIDPNGNIPAKIYNLGLNQSNDFLLLLKKCCEGAIKLE</sequence>
<proteinExistence type="predicted"/>
<organism evidence="1">
    <name type="scientific">Spironucleus salmonicida</name>
    <dbReference type="NCBI Taxonomy" id="348837"/>
    <lineage>
        <taxon>Eukaryota</taxon>
        <taxon>Metamonada</taxon>
        <taxon>Diplomonadida</taxon>
        <taxon>Hexamitidae</taxon>
        <taxon>Hexamitinae</taxon>
        <taxon>Spironucleus</taxon>
    </lineage>
</organism>
<dbReference type="InterPro" id="IPR023393">
    <property type="entry name" value="START-like_dom_sf"/>
</dbReference>